<accession>A0A7Y9DT39</accession>
<evidence type="ECO:0000313" key="1">
    <source>
        <dbReference type="EMBL" id="NYD35015.1"/>
    </source>
</evidence>
<dbReference type="AlphaFoldDB" id="A0A7Y9DT39"/>
<proteinExistence type="predicted"/>
<comment type="caution">
    <text evidence="1">The sequence shown here is derived from an EMBL/GenBank/DDBJ whole genome shotgun (WGS) entry which is preliminary data.</text>
</comment>
<gene>
    <name evidence="1" type="ORF">BJ983_001117</name>
</gene>
<protein>
    <recommendedName>
        <fullName evidence="3">PIN domain-containing protein</fullName>
    </recommendedName>
</protein>
<dbReference type="RefSeq" id="WP_179792914.1">
    <property type="nucleotide sequence ID" value="NZ_BAABHP010000004.1"/>
</dbReference>
<dbReference type="Proteomes" id="UP000535890">
    <property type="component" value="Unassembled WGS sequence"/>
</dbReference>
<evidence type="ECO:0000313" key="2">
    <source>
        <dbReference type="Proteomes" id="UP000535890"/>
    </source>
</evidence>
<keyword evidence="2" id="KW-1185">Reference proteome</keyword>
<sequence>MIGGRVLDLSALLAFAERRSVYADALVWTAVEEDVVLLMPSSACGLAWARLDDRARPVLEVLLGLPVAVADDLGAGRAREIGQLLRGRDGRLDIAHAAVCSRQRGWPLVTTEPESYAVLDVDLEIEPLI</sequence>
<name>A0A7Y9DT39_9PSEU</name>
<reference evidence="1 2" key="1">
    <citation type="submission" date="2020-07" db="EMBL/GenBank/DDBJ databases">
        <title>Sequencing the genomes of 1000 actinobacteria strains.</title>
        <authorList>
            <person name="Klenk H.-P."/>
        </authorList>
    </citation>
    <scope>NUCLEOTIDE SEQUENCE [LARGE SCALE GENOMIC DNA]</scope>
    <source>
        <strain evidence="1 2">DSM 45772</strain>
    </source>
</reference>
<organism evidence="1 2">
    <name type="scientific">Actinomycetospora corticicola</name>
    <dbReference type="NCBI Taxonomy" id="663602"/>
    <lineage>
        <taxon>Bacteria</taxon>
        <taxon>Bacillati</taxon>
        <taxon>Actinomycetota</taxon>
        <taxon>Actinomycetes</taxon>
        <taxon>Pseudonocardiales</taxon>
        <taxon>Pseudonocardiaceae</taxon>
        <taxon>Actinomycetospora</taxon>
    </lineage>
</organism>
<dbReference type="EMBL" id="JACCBN010000001">
    <property type="protein sequence ID" value="NYD35015.1"/>
    <property type="molecule type" value="Genomic_DNA"/>
</dbReference>
<evidence type="ECO:0008006" key="3">
    <source>
        <dbReference type="Google" id="ProtNLM"/>
    </source>
</evidence>